<evidence type="ECO:0000256" key="1">
    <source>
        <dbReference type="SAM" id="SignalP"/>
    </source>
</evidence>
<organism evidence="2 3">
    <name type="scientific">Handelsmanbacteria sp. (strain RIFCSPLOWO2_12_FULL_64_10)</name>
    <dbReference type="NCBI Taxonomy" id="1817868"/>
    <lineage>
        <taxon>Bacteria</taxon>
        <taxon>Candidatus Handelsmaniibacteriota</taxon>
    </lineage>
</organism>
<reference evidence="2 3" key="1">
    <citation type="journal article" date="2016" name="Nat. Commun.">
        <title>Thousands of microbial genomes shed light on interconnected biogeochemical processes in an aquifer system.</title>
        <authorList>
            <person name="Anantharaman K."/>
            <person name="Brown C.T."/>
            <person name="Hug L.A."/>
            <person name="Sharon I."/>
            <person name="Castelle C.J."/>
            <person name="Probst A.J."/>
            <person name="Thomas B.C."/>
            <person name="Singh A."/>
            <person name="Wilkins M.J."/>
            <person name="Karaoz U."/>
            <person name="Brodie E.L."/>
            <person name="Williams K.H."/>
            <person name="Hubbard S.S."/>
            <person name="Banfield J.F."/>
        </authorList>
    </citation>
    <scope>NUCLEOTIDE SEQUENCE [LARGE SCALE GENOMIC DNA]</scope>
    <source>
        <strain evidence="3">RIFCSPLOWO2_12_FULL_64_10</strain>
    </source>
</reference>
<comment type="caution">
    <text evidence="2">The sequence shown here is derived from an EMBL/GenBank/DDBJ whole genome shotgun (WGS) entry which is preliminary data.</text>
</comment>
<name>A0A1F6D3X5_HANXR</name>
<dbReference type="Proteomes" id="UP000178606">
    <property type="component" value="Unassembled WGS sequence"/>
</dbReference>
<dbReference type="AlphaFoldDB" id="A0A1F6D3X5"/>
<sequence>MRNPVLISFLCFLWGTMPVGADEGVWVTCTGRAALHHITPEEARISQEFDQKGVVLQADSRV</sequence>
<dbReference type="EMBL" id="MFKF01000053">
    <property type="protein sequence ID" value="OGG56021.1"/>
    <property type="molecule type" value="Genomic_DNA"/>
</dbReference>
<gene>
    <name evidence="2" type="ORF">A3F84_28795</name>
</gene>
<accession>A0A1F6D3X5</accession>
<proteinExistence type="predicted"/>
<feature type="chain" id="PRO_5009523673" evidence="1">
    <location>
        <begin position="22"/>
        <end position="62"/>
    </location>
</feature>
<evidence type="ECO:0000313" key="3">
    <source>
        <dbReference type="Proteomes" id="UP000178606"/>
    </source>
</evidence>
<feature type="signal peptide" evidence="1">
    <location>
        <begin position="1"/>
        <end position="21"/>
    </location>
</feature>
<keyword evidence="1" id="KW-0732">Signal</keyword>
<evidence type="ECO:0000313" key="2">
    <source>
        <dbReference type="EMBL" id="OGG56021.1"/>
    </source>
</evidence>
<protein>
    <submittedName>
        <fullName evidence="2">Uncharacterized protein</fullName>
    </submittedName>
</protein>